<accession>A0A8S5R5N4</accession>
<sequence>MATVRKATVILDASSIMKKKGIVQKKLKTGELNKIIENFFMTHEAKDTILLTPKRFIEMENPPEGDFIEDYLDESIWKKKCEDPDDKFDFIDYQSMNKRGMIRPILIVDEPVIRDAVIWLRDYCHFDVKSRTRKKKKEYIVSLPV</sequence>
<dbReference type="EMBL" id="BK015822">
    <property type="protein sequence ID" value="DAE26688.1"/>
    <property type="molecule type" value="Genomic_DNA"/>
</dbReference>
<evidence type="ECO:0000313" key="1">
    <source>
        <dbReference type="EMBL" id="DAE26688.1"/>
    </source>
</evidence>
<proteinExistence type="predicted"/>
<organism evidence="1">
    <name type="scientific">Myoviridae sp. ctBoB21</name>
    <dbReference type="NCBI Taxonomy" id="2827287"/>
    <lineage>
        <taxon>Viruses</taxon>
        <taxon>Duplodnaviria</taxon>
        <taxon>Heunggongvirae</taxon>
        <taxon>Uroviricota</taxon>
        <taxon>Caudoviricetes</taxon>
    </lineage>
</organism>
<protein>
    <submittedName>
        <fullName evidence="1">Uncharacterized protein</fullName>
    </submittedName>
</protein>
<reference evidence="1" key="1">
    <citation type="journal article" date="2021" name="Proc. Natl. Acad. Sci. U.S.A.">
        <title>A Catalog of Tens of Thousands of Viruses from Human Metagenomes Reveals Hidden Associations with Chronic Diseases.</title>
        <authorList>
            <person name="Tisza M.J."/>
            <person name="Buck C.B."/>
        </authorList>
    </citation>
    <scope>NUCLEOTIDE SEQUENCE</scope>
    <source>
        <strain evidence="1">CtBoB21</strain>
    </source>
</reference>
<name>A0A8S5R5N4_9CAUD</name>